<sequence length="209" mass="23755">MLLLQHGNSEITSDIVTVAALCFCTEIENSEEPNNLPEFEKQEIYSSRLHLWESDENSMEKLANQTELNVNGTIQGAQETVNKTHKFVQCLLKMGNSLVQLTNDTELIKLLQPDPKVTDRDIPGLCVLVLFLFKVLSIFNSSSFTRAVIAYWRRELLCILGDEKTLVRKMQNLIDDDEVDGSFEDKEEDIAIPIIDISAHLQNPWTSDK</sequence>
<dbReference type="Proteomes" id="UP001162156">
    <property type="component" value="Unassembled WGS sequence"/>
</dbReference>
<organism evidence="1 2">
    <name type="scientific">Rhamnusium bicolor</name>
    <dbReference type="NCBI Taxonomy" id="1586634"/>
    <lineage>
        <taxon>Eukaryota</taxon>
        <taxon>Metazoa</taxon>
        <taxon>Ecdysozoa</taxon>
        <taxon>Arthropoda</taxon>
        <taxon>Hexapoda</taxon>
        <taxon>Insecta</taxon>
        <taxon>Pterygota</taxon>
        <taxon>Neoptera</taxon>
        <taxon>Endopterygota</taxon>
        <taxon>Coleoptera</taxon>
        <taxon>Polyphaga</taxon>
        <taxon>Cucujiformia</taxon>
        <taxon>Chrysomeloidea</taxon>
        <taxon>Cerambycidae</taxon>
        <taxon>Lepturinae</taxon>
        <taxon>Rhagiini</taxon>
        <taxon>Rhamnusium</taxon>
    </lineage>
</organism>
<accession>A0AAV8YNV3</accession>
<protein>
    <submittedName>
        <fullName evidence="1">Uncharacterized protein</fullName>
    </submittedName>
</protein>
<keyword evidence="2" id="KW-1185">Reference proteome</keyword>
<evidence type="ECO:0000313" key="1">
    <source>
        <dbReference type="EMBL" id="KAJ8952972.1"/>
    </source>
</evidence>
<comment type="caution">
    <text evidence="1">The sequence shown here is derived from an EMBL/GenBank/DDBJ whole genome shotgun (WGS) entry which is preliminary data.</text>
</comment>
<reference evidence="1" key="1">
    <citation type="journal article" date="2023" name="Insect Mol. Biol.">
        <title>Genome sequencing provides insights into the evolution of gene families encoding plant cell wall-degrading enzymes in longhorned beetles.</title>
        <authorList>
            <person name="Shin N.R."/>
            <person name="Okamura Y."/>
            <person name="Kirsch R."/>
            <person name="Pauchet Y."/>
        </authorList>
    </citation>
    <scope>NUCLEOTIDE SEQUENCE</scope>
    <source>
        <strain evidence="1">RBIC_L_NR</strain>
    </source>
</reference>
<evidence type="ECO:0000313" key="2">
    <source>
        <dbReference type="Proteomes" id="UP001162156"/>
    </source>
</evidence>
<dbReference type="AlphaFoldDB" id="A0AAV8YNV3"/>
<dbReference type="EMBL" id="JANEYF010001994">
    <property type="protein sequence ID" value="KAJ8952972.1"/>
    <property type="molecule type" value="Genomic_DNA"/>
</dbReference>
<name>A0AAV8YNV3_9CUCU</name>
<gene>
    <name evidence="1" type="ORF">NQ314_007442</name>
</gene>
<proteinExistence type="predicted"/>